<dbReference type="EMBL" id="JACWUN010000016">
    <property type="protein sequence ID" value="MBD1401498.1"/>
    <property type="molecule type" value="Genomic_DNA"/>
</dbReference>
<keyword evidence="2" id="KW-1185">Reference proteome</keyword>
<reference evidence="1" key="1">
    <citation type="submission" date="2020-09" db="EMBL/GenBank/DDBJ databases">
        <title>Pelobacter alkaliphilus sp. nov., a novel anaerobic arsenate-reducing bacterium from terrestrial mud volcano.</title>
        <authorList>
            <person name="Khomyakova M.A."/>
            <person name="Merkel A.Y."/>
            <person name="Slobodkin A.I."/>
        </authorList>
    </citation>
    <scope>NUCLEOTIDE SEQUENCE</scope>
    <source>
        <strain evidence="1">M08fum</strain>
    </source>
</reference>
<name>A0A8J6QS66_9BACT</name>
<dbReference type="Proteomes" id="UP000632828">
    <property type="component" value="Unassembled WGS sequence"/>
</dbReference>
<comment type="caution">
    <text evidence="1">The sequence shown here is derived from an EMBL/GenBank/DDBJ whole genome shotgun (WGS) entry which is preliminary data.</text>
</comment>
<gene>
    <name evidence="1" type="ORF">ICT70_12570</name>
</gene>
<organism evidence="1 2">
    <name type="scientific">Pelovirga terrestris</name>
    <dbReference type="NCBI Taxonomy" id="2771352"/>
    <lineage>
        <taxon>Bacteria</taxon>
        <taxon>Pseudomonadati</taxon>
        <taxon>Thermodesulfobacteriota</taxon>
        <taxon>Desulfuromonadia</taxon>
        <taxon>Geobacterales</taxon>
        <taxon>Geobacteraceae</taxon>
        <taxon>Pelovirga</taxon>
    </lineage>
</organism>
<protein>
    <submittedName>
        <fullName evidence="1">Uncharacterized protein</fullName>
    </submittedName>
</protein>
<evidence type="ECO:0000313" key="2">
    <source>
        <dbReference type="Proteomes" id="UP000632828"/>
    </source>
</evidence>
<evidence type="ECO:0000313" key="1">
    <source>
        <dbReference type="EMBL" id="MBD1401498.1"/>
    </source>
</evidence>
<dbReference type="AlphaFoldDB" id="A0A8J6QS66"/>
<proteinExistence type="predicted"/>
<accession>A0A8J6QS66</accession>
<sequence>MIEKRPVSSTDRPAPHLLAVDVGLHTGLALYRHDSRLLWYRSHHLADQQKLKRLIATLLRSTPLPTHIYLEGGGPLAELWQREALKLECVFVQLDAGQWRKQLFYDRQHPSGRVAKQQALKMAIEVINRLSHKKPTALRHDTAEAILIGLYGLLDLGWLTHWPPKKE</sequence>